<evidence type="ECO:0000313" key="2">
    <source>
        <dbReference type="EMBL" id="SMX53995.1"/>
    </source>
</evidence>
<evidence type="ECO:0000313" key="3">
    <source>
        <dbReference type="Proteomes" id="UP000195514"/>
    </source>
</evidence>
<dbReference type="KEGG" id="abat:CFX1CAM_0930"/>
<dbReference type="AlphaFoldDB" id="A0A1Y6K2U1"/>
<protein>
    <submittedName>
        <fullName evidence="2">Uncharacterized protein</fullName>
    </submittedName>
</protein>
<accession>A0A1Y6K2U1</accession>
<dbReference type="Proteomes" id="UP000195514">
    <property type="component" value="Chromosome I"/>
</dbReference>
<sequence>MHRELSEETSQEGDQFDADQDDTTPGHELFDALAFGAWVIVAVPFQ</sequence>
<gene>
    <name evidence="2" type="ORF">CFX1CAM_0930</name>
</gene>
<dbReference type="EMBL" id="LT859958">
    <property type="protein sequence ID" value="SMX53995.1"/>
    <property type="molecule type" value="Genomic_DNA"/>
</dbReference>
<evidence type="ECO:0000256" key="1">
    <source>
        <dbReference type="SAM" id="MobiDB-lite"/>
    </source>
</evidence>
<proteinExistence type="predicted"/>
<name>A0A1Y6K2U1_9CHLR</name>
<reference evidence="3" key="1">
    <citation type="submission" date="2017-05" db="EMBL/GenBank/DDBJ databases">
        <authorList>
            <person name="Kirkegaard R."/>
            <person name="Mcilroy J S."/>
        </authorList>
    </citation>
    <scope>NUCLEOTIDE SEQUENCE [LARGE SCALE GENOMIC DNA]</scope>
</reference>
<feature type="compositionally biased region" description="Acidic residues" evidence="1">
    <location>
        <begin position="7"/>
        <end position="22"/>
    </location>
</feature>
<keyword evidence="3" id="KW-1185">Reference proteome</keyword>
<feature type="region of interest" description="Disordered" evidence="1">
    <location>
        <begin position="1"/>
        <end position="27"/>
    </location>
</feature>
<organism evidence="2 3">
    <name type="scientific">Candidatus Brevifilum fermentans</name>
    <dbReference type="NCBI Taxonomy" id="1986204"/>
    <lineage>
        <taxon>Bacteria</taxon>
        <taxon>Bacillati</taxon>
        <taxon>Chloroflexota</taxon>
        <taxon>Anaerolineae</taxon>
        <taxon>Anaerolineales</taxon>
        <taxon>Anaerolineaceae</taxon>
        <taxon>Candidatus Brevifilum</taxon>
    </lineage>
</organism>